<name>A0A7J9UTI6_9MICO</name>
<dbReference type="OrthoDB" id="9807115at2"/>
<feature type="transmembrane region" description="Helical" evidence="9">
    <location>
        <begin position="262"/>
        <end position="284"/>
    </location>
</feature>
<dbReference type="EMBL" id="WHPD01000667">
    <property type="protein sequence ID" value="MPV87633.1"/>
    <property type="molecule type" value="Genomic_DNA"/>
</dbReference>
<evidence type="ECO:0000256" key="5">
    <source>
        <dbReference type="ARBA" id="ARBA00022970"/>
    </source>
</evidence>
<evidence type="ECO:0000256" key="7">
    <source>
        <dbReference type="ARBA" id="ARBA00023136"/>
    </source>
</evidence>
<reference evidence="10 11" key="1">
    <citation type="submission" date="2019-10" db="EMBL/GenBank/DDBJ databases">
        <title>Georgenia wutianyii sp. nov. and Georgenia yuyongxinii sp. nov. isolated from plateau pika (Ochotona curzoniae) in the Qinghai-Tibet plateau of China.</title>
        <authorList>
            <person name="Tian Z."/>
        </authorList>
    </citation>
    <scope>NUCLEOTIDE SEQUENCE [LARGE SCALE GENOMIC DNA]</scope>
    <source>
        <strain evidence="10 11">JCM 15130</strain>
    </source>
</reference>
<evidence type="ECO:0000313" key="11">
    <source>
        <dbReference type="Proteomes" id="UP000429644"/>
    </source>
</evidence>
<dbReference type="Proteomes" id="UP000429644">
    <property type="component" value="Unassembled WGS sequence"/>
</dbReference>
<feature type="transmembrane region" description="Helical" evidence="9">
    <location>
        <begin position="6"/>
        <end position="29"/>
    </location>
</feature>
<comment type="caution">
    <text evidence="10">The sequence shown here is derived from an EMBL/GenBank/DDBJ whole genome shotgun (WGS) entry which is preliminary data.</text>
</comment>
<dbReference type="PANTHER" id="PTHR11795:SF442">
    <property type="entry name" value="ABC TRANSPORTER ATP-BINDING PROTEIN"/>
    <property type="match status" value="1"/>
</dbReference>
<dbReference type="GO" id="GO:0006865">
    <property type="term" value="P:amino acid transport"/>
    <property type="evidence" value="ECO:0007669"/>
    <property type="project" value="UniProtKB-KW"/>
</dbReference>
<dbReference type="Pfam" id="PF02653">
    <property type="entry name" value="BPD_transp_2"/>
    <property type="match status" value="1"/>
</dbReference>
<keyword evidence="6 9" id="KW-1133">Transmembrane helix</keyword>
<evidence type="ECO:0000256" key="9">
    <source>
        <dbReference type="SAM" id="Phobius"/>
    </source>
</evidence>
<dbReference type="InterPro" id="IPR001851">
    <property type="entry name" value="ABC_transp_permease"/>
</dbReference>
<comment type="similarity">
    <text evidence="8">Belongs to the binding-protein-dependent transport system permease family. LivHM subfamily.</text>
</comment>
<evidence type="ECO:0000256" key="2">
    <source>
        <dbReference type="ARBA" id="ARBA00022448"/>
    </source>
</evidence>
<feature type="transmembrane region" description="Helical" evidence="9">
    <location>
        <begin position="41"/>
        <end position="61"/>
    </location>
</feature>
<evidence type="ECO:0000256" key="8">
    <source>
        <dbReference type="ARBA" id="ARBA00037998"/>
    </source>
</evidence>
<feature type="transmembrane region" description="Helical" evidence="9">
    <location>
        <begin position="228"/>
        <end position="255"/>
    </location>
</feature>
<comment type="subcellular location">
    <subcellularLocation>
        <location evidence="1">Cell membrane</location>
        <topology evidence="1">Multi-pass membrane protein</topology>
    </subcellularLocation>
</comment>
<evidence type="ECO:0000256" key="3">
    <source>
        <dbReference type="ARBA" id="ARBA00022475"/>
    </source>
</evidence>
<keyword evidence="3" id="KW-1003">Cell membrane</keyword>
<evidence type="ECO:0000256" key="4">
    <source>
        <dbReference type="ARBA" id="ARBA00022692"/>
    </source>
</evidence>
<protein>
    <submittedName>
        <fullName evidence="10">Branched-chain amino acid ABC transporter permease</fullName>
    </submittedName>
</protein>
<keyword evidence="4 9" id="KW-0812">Transmembrane</keyword>
<dbReference type="GO" id="GO:0022857">
    <property type="term" value="F:transmembrane transporter activity"/>
    <property type="evidence" value="ECO:0007669"/>
    <property type="project" value="InterPro"/>
</dbReference>
<feature type="transmembrane region" description="Helical" evidence="9">
    <location>
        <begin position="188"/>
        <end position="216"/>
    </location>
</feature>
<keyword evidence="2" id="KW-0813">Transport</keyword>
<feature type="transmembrane region" description="Helical" evidence="9">
    <location>
        <begin position="147"/>
        <end position="167"/>
    </location>
</feature>
<accession>A0A7J9UTI6</accession>
<evidence type="ECO:0000256" key="6">
    <source>
        <dbReference type="ARBA" id="ARBA00022989"/>
    </source>
</evidence>
<evidence type="ECO:0000313" key="10">
    <source>
        <dbReference type="EMBL" id="MPV87633.1"/>
    </source>
</evidence>
<evidence type="ECO:0000256" key="1">
    <source>
        <dbReference type="ARBA" id="ARBA00004651"/>
    </source>
</evidence>
<organism evidence="10 11">
    <name type="scientific">Georgenia ruanii</name>
    <dbReference type="NCBI Taxonomy" id="348442"/>
    <lineage>
        <taxon>Bacteria</taxon>
        <taxon>Bacillati</taxon>
        <taxon>Actinomycetota</taxon>
        <taxon>Actinomycetes</taxon>
        <taxon>Micrococcales</taxon>
        <taxon>Bogoriellaceae</taxon>
        <taxon>Georgenia</taxon>
    </lineage>
</organism>
<dbReference type="GO" id="GO:0005886">
    <property type="term" value="C:plasma membrane"/>
    <property type="evidence" value="ECO:0007669"/>
    <property type="project" value="UniProtKB-SubCell"/>
</dbReference>
<dbReference type="PANTHER" id="PTHR11795">
    <property type="entry name" value="BRANCHED-CHAIN AMINO ACID TRANSPORT SYSTEM PERMEASE PROTEIN LIVH"/>
    <property type="match status" value="1"/>
</dbReference>
<dbReference type="InterPro" id="IPR052157">
    <property type="entry name" value="BCAA_transport_permease"/>
</dbReference>
<proteinExistence type="inferred from homology"/>
<dbReference type="AlphaFoldDB" id="A0A7J9UTI6"/>
<feature type="transmembrane region" description="Helical" evidence="9">
    <location>
        <begin position="103"/>
        <end position="123"/>
    </location>
</feature>
<sequence length="293" mass="29921">MADHMTLLLIALVTGLSLASIYFIAGAGLTTVYGVLHVPNFAHGAFLMVGGYLTYAITRGIAVSVPVYLAVIIVASLGVGVLAALVDVLVLRRSYRGQAFAPVIATFGVLLLVEGIVEAVWGLEPMAQAFPTGTGSSLEIGGVTVPYYSIFTILVAVAVGVALWLVLSRTSIGMLIRAAAQDKEMAEALGVPVQLIYTGVFAVGGVLAGLAGGLAVPNYALSPEMGALFLLTAFAVVVVGGMGSIRGALLAAVVLGLGASVLTVYGPALSGIALFVPMILILLVRPQGLLKGW</sequence>
<keyword evidence="7 9" id="KW-0472">Membrane</keyword>
<dbReference type="CDD" id="cd06582">
    <property type="entry name" value="TM_PBP1_LivH_like"/>
    <property type="match status" value="1"/>
</dbReference>
<keyword evidence="5" id="KW-0029">Amino-acid transport</keyword>
<gene>
    <name evidence="10" type="ORF">GB882_03050</name>
</gene>
<feature type="transmembrane region" description="Helical" evidence="9">
    <location>
        <begin position="67"/>
        <end position="91"/>
    </location>
</feature>
<keyword evidence="11" id="KW-1185">Reference proteome</keyword>